<dbReference type="Proteomes" id="UP000634136">
    <property type="component" value="Unassembled WGS sequence"/>
</dbReference>
<evidence type="ECO:0000256" key="1">
    <source>
        <dbReference type="SAM" id="MobiDB-lite"/>
    </source>
</evidence>
<organism evidence="2 3">
    <name type="scientific">Senna tora</name>
    <dbReference type="NCBI Taxonomy" id="362788"/>
    <lineage>
        <taxon>Eukaryota</taxon>
        <taxon>Viridiplantae</taxon>
        <taxon>Streptophyta</taxon>
        <taxon>Embryophyta</taxon>
        <taxon>Tracheophyta</taxon>
        <taxon>Spermatophyta</taxon>
        <taxon>Magnoliopsida</taxon>
        <taxon>eudicotyledons</taxon>
        <taxon>Gunneridae</taxon>
        <taxon>Pentapetalae</taxon>
        <taxon>rosids</taxon>
        <taxon>fabids</taxon>
        <taxon>Fabales</taxon>
        <taxon>Fabaceae</taxon>
        <taxon>Caesalpinioideae</taxon>
        <taxon>Cassia clade</taxon>
        <taxon>Senna</taxon>
    </lineage>
</organism>
<reference evidence="2" key="1">
    <citation type="submission" date="2020-09" db="EMBL/GenBank/DDBJ databases">
        <title>Genome-Enabled Discovery of Anthraquinone Biosynthesis in Senna tora.</title>
        <authorList>
            <person name="Kang S.-H."/>
            <person name="Pandey R.P."/>
            <person name="Lee C.-M."/>
            <person name="Sim J.-S."/>
            <person name="Jeong J.-T."/>
            <person name="Choi B.-S."/>
            <person name="Jung M."/>
            <person name="Ginzburg D."/>
            <person name="Zhao K."/>
            <person name="Won S.Y."/>
            <person name="Oh T.-J."/>
            <person name="Yu Y."/>
            <person name="Kim N.-H."/>
            <person name="Lee O.R."/>
            <person name="Lee T.-H."/>
            <person name="Bashyal P."/>
            <person name="Kim T.-S."/>
            <person name="Lee W.-H."/>
            <person name="Kawkins C."/>
            <person name="Kim C.-K."/>
            <person name="Kim J.S."/>
            <person name="Ahn B.O."/>
            <person name="Rhee S.Y."/>
            <person name="Sohng J.K."/>
        </authorList>
    </citation>
    <scope>NUCLEOTIDE SEQUENCE</scope>
    <source>
        <tissue evidence="2">Leaf</tissue>
    </source>
</reference>
<comment type="caution">
    <text evidence="2">The sequence shown here is derived from an EMBL/GenBank/DDBJ whole genome shotgun (WGS) entry which is preliminary data.</text>
</comment>
<proteinExistence type="predicted"/>
<name>A0A834T3S2_9FABA</name>
<gene>
    <name evidence="2" type="ORF">G2W53_035572</name>
</gene>
<dbReference type="AlphaFoldDB" id="A0A834T3S2"/>
<evidence type="ECO:0000313" key="3">
    <source>
        <dbReference type="Proteomes" id="UP000634136"/>
    </source>
</evidence>
<dbReference type="EMBL" id="JAAIUW010000011">
    <property type="protein sequence ID" value="KAF7808829.1"/>
    <property type="molecule type" value="Genomic_DNA"/>
</dbReference>
<protein>
    <submittedName>
        <fullName evidence="2">Uncharacterized protein</fullName>
    </submittedName>
</protein>
<keyword evidence="3" id="KW-1185">Reference proteome</keyword>
<evidence type="ECO:0000313" key="2">
    <source>
        <dbReference type="EMBL" id="KAF7808829.1"/>
    </source>
</evidence>
<sequence>MEKKKEEEKLEERAREKERSNVPARLDEDASWHLLYEWCLKHRAARRQLPRAAAPSRRRHRKSSSVPVLPPRASKWNTEQRTPPEFEDEEDFRFSDGY</sequence>
<feature type="region of interest" description="Disordered" evidence="1">
    <location>
        <begin position="47"/>
        <end position="98"/>
    </location>
</feature>
<accession>A0A834T3S2</accession>
<feature type="region of interest" description="Disordered" evidence="1">
    <location>
        <begin position="1"/>
        <end position="23"/>
    </location>
</feature>